<feature type="coiled-coil region" evidence="3">
    <location>
        <begin position="3"/>
        <end position="54"/>
    </location>
</feature>
<accession>S3C0K0</accession>
<dbReference type="OMA" id="VQTEFAQ"/>
<dbReference type="Gene3D" id="1.10.287.370">
    <property type="match status" value="1"/>
</dbReference>
<organism evidence="4 5">
    <name type="scientific">Ophiostoma piceae (strain UAMH 11346)</name>
    <name type="common">Sap stain fungus</name>
    <dbReference type="NCBI Taxonomy" id="1262450"/>
    <lineage>
        <taxon>Eukaryota</taxon>
        <taxon>Fungi</taxon>
        <taxon>Dikarya</taxon>
        <taxon>Ascomycota</taxon>
        <taxon>Pezizomycotina</taxon>
        <taxon>Sordariomycetes</taxon>
        <taxon>Sordariomycetidae</taxon>
        <taxon>Ophiostomatales</taxon>
        <taxon>Ophiostomataceae</taxon>
        <taxon>Ophiostoma</taxon>
    </lineage>
</organism>
<keyword evidence="2" id="KW-0143">Chaperone</keyword>
<evidence type="ECO:0000256" key="1">
    <source>
        <dbReference type="ARBA" id="ARBA00008045"/>
    </source>
</evidence>
<dbReference type="GO" id="GO:0005737">
    <property type="term" value="C:cytoplasm"/>
    <property type="evidence" value="ECO:0007669"/>
    <property type="project" value="TreeGrafter"/>
</dbReference>
<dbReference type="AlphaFoldDB" id="S3C0K0"/>
<keyword evidence="3" id="KW-0175">Coiled coil</keyword>
<evidence type="ECO:0000313" key="4">
    <source>
        <dbReference type="EMBL" id="EPE05196.1"/>
    </source>
</evidence>
<dbReference type="PANTHER" id="PTHR21431:SF0">
    <property type="entry name" value="PREFOLDIN SUBUNIT 6"/>
    <property type="match status" value="1"/>
</dbReference>
<dbReference type="OrthoDB" id="248120at2759"/>
<dbReference type="Pfam" id="PF01920">
    <property type="entry name" value="Prefoldin_2"/>
    <property type="match status" value="1"/>
</dbReference>
<dbReference type="CDD" id="cd23161">
    <property type="entry name" value="Prefoldin_6"/>
    <property type="match status" value="1"/>
</dbReference>
<dbReference type="GO" id="GO:0006457">
    <property type="term" value="P:protein folding"/>
    <property type="evidence" value="ECO:0007669"/>
    <property type="project" value="InterPro"/>
</dbReference>
<sequence length="120" mass="13752">MADAQAQEKMRSLSEEYTKLQQEQQTLIGNQQRLNAQKTENEGVKKEFEKLKEGEVIYKMVGPVLLKQETFEADSTVKGRLDFIEKEMTRLEDEIQESNGKMDKIKDQIMAMQAPPQAAA</sequence>
<name>S3C0K0_OPHP1</name>
<dbReference type="EMBL" id="KE148157">
    <property type="protein sequence ID" value="EPE05196.1"/>
    <property type="molecule type" value="Genomic_DNA"/>
</dbReference>
<comment type="similarity">
    <text evidence="1">Belongs to the prefoldin subunit beta family.</text>
</comment>
<dbReference type="FunFam" id="1.10.287.370:FF:000003">
    <property type="entry name" value="Prefoldin subunit 6"/>
    <property type="match status" value="1"/>
</dbReference>
<dbReference type="GO" id="GO:0051131">
    <property type="term" value="P:chaperone-mediated protein complex assembly"/>
    <property type="evidence" value="ECO:0007669"/>
    <property type="project" value="TreeGrafter"/>
</dbReference>
<dbReference type="InterPro" id="IPR002777">
    <property type="entry name" value="PFD_beta-like"/>
</dbReference>
<dbReference type="STRING" id="1262450.S3C0K0"/>
<protein>
    <submittedName>
        <fullName evidence="4">Prefoldin subunit</fullName>
    </submittedName>
</protein>
<dbReference type="PANTHER" id="PTHR21431">
    <property type="entry name" value="PREFOLDIN SUBUNIT 6"/>
    <property type="match status" value="1"/>
</dbReference>
<dbReference type="Proteomes" id="UP000016923">
    <property type="component" value="Unassembled WGS sequence"/>
</dbReference>
<reference evidence="4 5" key="1">
    <citation type="journal article" date="2013" name="BMC Genomics">
        <title>The genome and transcriptome of the pine saprophyte Ophiostoma piceae, and a comparison with the bark beetle-associated pine pathogen Grosmannia clavigera.</title>
        <authorList>
            <person name="Haridas S."/>
            <person name="Wang Y."/>
            <person name="Lim L."/>
            <person name="Massoumi Alamouti S."/>
            <person name="Jackman S."/>
            <person name="Docking R."/>
            <person name="Robertson G."/>
            <person name="Birol I."/>
            <person name="Bohlmann J."/>
            <person name="Breuil C."/>
        </authorList>
    </citation>
    <scope>NUCLEOTIDE SEQUENCE [LARGE SCALE GENOMIC DNA]</scope>
    <source>
        <strain evidence="4 5">UAMH 11346</strain>
    </source>
</reference>
<evidence type="ECO:0000313" key="5">
    <source>
        <dbReference type="Proteomes" id="UP000016923"/>
    </source>
</evidence>
<keyword evidence="5" id="KW-1185">Reference proteome</keyword>
<gene>
    <name evidence="4" type="ORF">F503_03801</name>
</gene>
<dbReference type="GO" id="GO:0051087">
    <property type="term" value="F:protein-folding chaperone binding"/>
    <property type="evidence" value="ECO:0007669"/>
    <property type="project" value="TreeGrafter"/>
</dbReference>
<evidence type="ECO:0000256" key="2">
    <source>
        <dbReference type="ARBA" id="ARBA00023186"/>
    </source>
</evidence>
<proteinExistence type="inferred from homology"/>
<dbReference type="GO" id="GO:0016272">
    <property type="term" value="C:prefoldin complex"/>
    <property type="evidence" value="ECO:0007669"/>
    <property type="project" value="InterPro"/>
</dbReference>
<dbReference type="SUPFAM" id="SSF46579">
    <property type="entry name" value="Prefoldin"/>
    <property type="match status" value="1"/>
</dbReference>
<dbReference type="HOGENOM" id="CLU_125172_1_0_1"/>
<dbReference type="InterPro" id="IPR009053">
    <property type="entry name" value="Prefoldin"/>
</dbReference>
<evidence type="ECO:0000256" key="3">
    <source>
        <dbReference type="SAM" id="Coils"/>
    </source>
</evidence>
<feature type="coiled-coil region" evidence="3">
    <location>
        <begin position="81"/>
        <end position="108"/>
    </location>
</feature>
<dbReference type="VEuPathDB" id="FungiDB:F503_03801"/>
<dbReference type="eggNOG" id="KOG3478">
    <property type="taxonomic scope" value="Eukaryota"/>
</dbReference>
<dbReference type="GO" id="GO:0051082">
    <property type="term" value="F:unfolded protein binding"/>
    <property type="evidence" value="ECO:0007669"/>
    <property type="project" value="InterPro"/>
</dbReference>